<reference evidence="2 3" key="1">
    <citation type="journal article" date="2016" name="Nat. Commun.">
        <title>Thousands of microbial genomes shed light on interconnected biogeochemical processes in an aquifer system.</title>
        <authorList>
            <person name="Anantharaman K."/>
            <person name="Brown C.T."/>
            <person name="Hug L.A."/>
            <person name="Sharon I."/>
            <person name="Castelle C.J."/>
            <person name="Probst A.J."/>
            <person name="Thomas B.C."/>
            <person name="Singh A."/>
            <person name="Wilkins M.J."/>
            <person name="Karaoz U."/>
            <person name="Brodie E.L."/>
            <person name="Williams K.H."/>
            <person name="Hubbard S.S."/>
            <person name="Banfield J.F."/>
        </authorList>
    </citation>
    <scope>NUCLEOTIDE SEQUENCE [LARGE SCALE GENOMIC DNA]</scope>
</reference>
<dbReference type="CDD" id="cd03785">
    <property type="entry name" value="GT28_MurG"/>
    <property type="match status" value="1"/>
</dbReference>
<protein>
    <recommendedName>
        <fullName evidence="1">Glycosyl transferase family 28 C-terminal domain-containing protein</fullName>
    </recommendedName>
</protein>
<dbReference type="Gene3D" id="3.40.50.2000">
    <property type="entry name" value="Glycogen Phosphorylase B"/>
    <property type="match status" value="1"/>
</dbReference>
<comment type="caution">
    <text evidence="2">The sequence shown here is derived from an EMBL/GenBank/DDBJ whole genome shotgun (WGS) entry which is preliminary data.</text>
</comment>
<dbReference type="GO" id="GO:0016758">
    <property type="term" value="F:hexosyltransferase activity"/>
    <property type="evidence" value="ECO:0007669"/>
    <property type="project" value="InterPro"/>
</dbReference>
<dbReference type="PANTHER" id="PTHR21015">
    <property type="entry name" value="UDP-N-ACETYLGLUCOSAMINE--N-ACETYLMURAMYL-(PENTAPEPTIDE) PYROPHOSPHORYL-UNDECAPRENOL N-ACETYLGLUCOSAMINE TRANSFERASE 1"/>
    <property type="match status" value="1"/>
</dbReference>
<dbReference type="SUPFAM" id="SSF53756">
    <property type="entry name" value="UDP-Glycosyltransferase/glycogen phosphorylase"/>
    <property type="match status" value="1"/>
</dbReference>
<sequence>MKTIFIHGGSRGSLFINGLVKEIAPRLLATFKIHHQTGRVDYSGCLDYKKNLPKNLQTNYVVEPYLVGEKWVKSLLAADLVVSRAGANVCSELATLKKPAVLIPLRYSYLNEQYENALALQKMGGVEMIEQKNTTVELLYQMILKMNKNLAQYQKAYENYLNQDLKAAENLLALVLKVIQK</sequence>
<dbReference type="InterPro" id="IPR007235">
    <property type="entry name" value="Glyco_trans_28_C"/>
</dbReference>
<accession>A0A1F8CP03</accession>
<dbReference type="PANTHER" id="PTHR21015:SF22">
    <property type="entry name" value="GLYCOSYLTRANSFERASE"/>
    <property type="match status" value="1"/>
</dbReference>
<dbReference type="Pfam" id="PF04101">
    <property type="entry name" value="Glyco_tran_28_C"/>
    <property type="match status" value="1"/>
</dbReference>
<evidence type="ECO:0000259" key="1">
    <source>
        <dbReference type="Pfam" id="PF04101"/>
    </source>
</evidence>
<dbReference type="Proteomes" id="UP000179241">
    <property type="component" value="Unassembled WGS sequence"/>
</dbReference>
<evidence type="ECO:0000313" key="3">
    <source>
        <dbReference type="Proteomes" id="UP000179241"/>
    </source>
</evidence>
<dbReference type="EMBL" id="MGHU01000007">
    <property type="protein sequence ID" value="OGM78050.1"/>
    <property type="molecule type" value="Genomic_DNA"/>
</dbReference>
<evidence type="ECO:0000313" key="2">
    <source>
        <dbReference type="EMBL" id="OGM78050.1"/>
    </source>
</evidence>
<name>A0A1F8CP03_9BACT</name>
<proteinExistence type="predicted"/>
<dbReference type="AlphaFoldDB" id="A0A1F8CP03"/>
<gene>
    <name evidence="2" type="ORF">A2188_01265</name>
</gene>
<organism evidence="2 3">
    <name type="scientific">Candidatus Woesebacteria bacterium RIFOXYA1_FULL_43_9</name>
    <dbReference type="NCBI Taxonomy" id="1802534"/>
    <lineage>
        <taxon>Bacteria</taxon>
        <taxon>Candidatus Woeseibacteriota</taxon>
    </lineage>
</organism>
<feature type="domain" description="Glycosyl transferase family 28 C-terminal" evidence="1">
    <location>
        <begin position="3"/>
        <end position="170"/>
    </location>
</feature>